<dbReference type="EMBL" id="JASPKY010000115">
    <property type="protein sequence ID" value="KAK9736354.1"/>
    <property type="molecule type" value="Genomic_DNA"/>
</dbReference>
<evidence type="ECO:0000313" key="2">
    <source>
        <dbReference type="Proteomes" id="UP001458880"/>
    </source>
</evidence>
<accession>A0AAW1LRD1</accession>
<organism evidence="1 2">
    <name type="scientific">Popillia japonica</name>
    <name type="common">Japanese beetle</name>
    <dbReference type="NCBI Taxonomy" id="7064"/>
    <lineage>
        <taxon>Eukaryota</taxon>
        <taxon>Metazoa</taxon>
        <taxon>Ecdysozoa</taxon>
        <taxon>Arthropoda</taxon>
        <taxon>Hexapoda</taxon>
        <taxon>Insecta</taxon>
        <taxon>Pterygota</taxon>
        <taxon>Neoptera</taxon>
        <taxon>Endopterygota</taxon>
        <taxon>Coleoptera</taxon>
        <taxon>Polyphaga</taxon>
        <taxon>Scarabaeiformia</taxon>
        <taxon>Scarabaeidae</taxon>
        <taxon>Rutelinae</taxon>
        <taxon>Popillia</taxon>
    </lineage>
</organism>
<keyword evidence="2" id="KW-1185">Reference proteome</keyword>
<dbReference type="Proteomes" id="UP001458880">
    <property type="component" value="Unassembled WGS sequence"/>
</dbReference>
<name>A0AAW1LRD1_POPJA</name>
<sequence length="180" mass="21744">MVKRVCKWEVLQGEVYTYHHHIYFEVGQNARKAVGSTGTYRLLQKQEFAQKLKDHFQKRNRKISPNAFTNTVLDINRKCTVSIPKHIHTMPYWFDEETQKLRTECNKRRRKLTRSHWKKLQEDLENNVWGDGYRIAMRHLNSLPPPYNPTIERKAQILRELFKTSSQRPQMKHVWREEVV</sequence>
<comment type="caution">
    <text evidence="1">The sequence shown here is derived from an EMBL/GenBank/DDBJ whole genome shotgun (WGS) entry which is preliminary data.</text>
</comment>
<protein>
    <submittedName>
        <fullName evidence="1">Uncharacterized protein</fullName>
    </submittedName>
</protein>
<evidence type="ECO:0000313" key="1">
    <source>
        <dbReference type="EMBL" id="KAK9736354.1"/>
    </source>
</evidence>
<reference evidence="1 2" key="1">
    <citation type="journal article" date="2024" name="BMC Genomics">
        <title>De novo assembly and annotation of Popillia japonica's genome with initial clues to its potential as an invasive pest.</title>
        <authorList>
            <person name="Cucini C."/>
            <person name="Boschi S."/>
            <person name="Funari R."/>
            <person name="Cardaioli E."/>
            <person name="Iannotti N."/>
            <person name="Marturano G."/>
            <person name="Paoli F."/>
            <person name="Bruttini M."/>
            <person name="Carapelli A."/>
            <person name="Frati F."/>
            <person name="Nardi F."/>
        </authorList>
    </citation>
    <scope>NUCLEOTIDE SEQUENCE [LARGE SCALE GENOMIC DNA]</scope>
    <source>
        <strain evidence="1">DMR45628</strain>
    </source>
</reference>
<proteinExistence type="predicted"/>
<gene>
    <name evidence="1" type="ORF">QE152_g12594</name>
</gene>
<dbReference type="AlphaFoldDB" id="A0AAW1LRD1"/>